<dbReference type="EMBL" id="ADAS02010243">
    <property type="protein sequence ID" value="OAV84884.1"/>
    <property type="molecule type" value="Genomic_DNA"/>
</dbReference>
<evidence type="ECO:0000313" key="4">
    <source>
        <dbReference type="Proteomes" id="UP000005240"/>
    </source>
</evidence>
<feature type="region of interest" description="Disordered" evidence="1">
    <location>
        <begin position="39"/>
        <end position="73"/>
    </location>
</feature>
<dbReference type="AlphaFoldDB" id="A0A180FWM0"/>
<dbReference type="EnsemblFungi" id="PTTG_30980-t43_1">
    <property type="protein sequence ID" value="PTTG_30980-t43_1-p1"/>
    <property type="gene ID" value="PTTG_30980"/>
</dbReference>
<accession>A0A180FWM0</accession>
<feature type="non-terminal residue" evidence="2">
    <location>
        <position position="129"/>
    </location>
</feature>
<dbReference type="OrthoDB" id="10264585at2759"/>
<evidence type="ECO:0000313" key="2">
    <source>
        <dbReference type="EMBL" id="OAV84884.1"/>
    </source>
</evidence>
<keyword evidence="4" id="KW-1185">Reference proteome</keyword>
<dbReference type="Proteomes" id="UP000005240">
    <property type="component" value="Unassembled WGS sequence"/>
</dbReference>
<name>A0A180FWM0_PUCT1</name>
<reference evidence="3 4" key="3">
    <citation type="journal article" date="2017" name="G3 (Bethesda)">
        <title>Comparative analysis highlights variable genome content of wheat rusts and divergence of the mating loci.</title>
        <authorList>
            <person name="Cuomo C.A."/>
            <person name="Bakkeren G."/>
            <person name="Khalil H.B."/>
            <person name="Panwar V."/>
            <person name="Joly D."/>
            <person name="Linning R."/>
            <person name="Sakthikumar S."/>
            <person name="Song X."/>
            <person name="Adiconis X."/>
            <person name="Fan L."/>
            <person name="Goldberg J.M."/>
            <person name="Levin J.Z."/>
            <person name="Young S."/>
            <person name="Zeng Q."/>
            <person name="Anikster Y."/>
            <person name="Bruce M."/>
            <person name="Wang M."/>
            <person name="Yin C."/>
            <person name="McCallum B."/>
            <person name="Szabo L.J."/>
            <person name="Hulbert S."/>
            <person name="Chen X."/>
            <person name="Fellers J.P."/>
        </authorList>
    </citation>
    <scope>NUCLEOTIDE SEQUENCE</scope>
    <source>
        <strain evidence="4">Isolate 1-1 / race 1 (BBBD)</strain>
        <strain evidence="3">isolate 1-1 / race 1 (BBBD)</strain>
    </source>
</reference>
<organism evidence="2">
    <name type="scientific">Puccinia triticina (isolate 1-1 / race 1 (BBBD))</name>
    <name type="common">Brown leaf rust fungus</name>
    <dbReference type="NCBI Taxonomy" id="630390"/>
    <lineage>
        <taxon>Eukaryota</taxon>
        <taxon>Fungi</taxon>
        <taxon>Dikarya</taxon>
        <taxon>Basidiomycota</taxon>
        <taxon>Pucciniomycotina</taxon>
        <taxon>Pucciniomycetes</taxon>
        <taxon>Pucciniales</taxon>
        <taxon>Pucciniaceae</taxon>
        <taxon>Puccinia</taxon>
    </lineage>
</organism>
<evidence type="ECO:0000313" key="3">
    <source>
        <dbReference type="EnsemblFungi" id="PTTG_30980-t43_1-p1"/>
    </source>
</evidence>
<feature type="non-terminal residue" evidence="2">
    <location>
        <position position="1"/>
    </location>
</feature>
<reference evidence="2" key="1">
    <citation type="submission" date="2009-11" db="EMBL/GenBank/DDBJ databases">
        <authorList>
            <consortium name="The Broad Institute Genome Sequencing Platform"/>
            <person name="Ward D."/>
            <person name="Feldgarden M."/>
            <person name="Earl A."/>
            <person name="Young S.K."/>
            <person name="Zeng Q."/>
            <person name="Koehrsen M."/>
            <person name="Alvarado L."/>
            <person name="Berlin A."/>
            <person name="Bochicchio J."/>
            <person name="Borenstein D."/>
            <person name="Chapman S.B."/>
            <person name="Chen Z."/>
            <person name="Engels R."/>
            <person name="Freedman E."/>
            <person name="Gellesch M."/>
            <person name="Goldberg J."/>
            <person name="Griggs A."/>
            <person name="Gujja S."/>
            <person name="Heilman E."/>
            <person name="Heiman D."/>
            <person name="Hepburn T."/>
            <person name="Howarth C."/>
            <person name="Jen D."/>
            <person name="Larson L."/>
            <person name="Lewis B."/>
            <person name="Mehta T."/>
            <person name="Park D."/>
            <person name="Pearson M."/>
            <person name="Roberts A."/>
            <person name="Saif S."/>
            <person name="Shea T."/>
            <person name="Shenoy N."/>
            <person name="Sisk P."/>
            <person name="Stolte C."/>
            <person name="Sykes S."/>
            <person name="Thomson T."/>
            <person name="Walk T."/>
            <person name="White J."/>
            <person name="Yandava C."/>
            <person name="Izard J."/>
            <person name="Baranova O.V."/>
            <person name="Blanton J.M."/>
            <person name="Tanner A.C."/>
            <person name="Dewhirst F.E."/>
            <person name="Haas B."/>
            <person name="Nusbaum C."/>
            <person name="Birren B."/>
        </authorList>
    </citation>
    <scope>NUCLEOTIDE SEQUENCE [LARGE SCALE GENOMIC DNA]</scope>
    <source>
        <strain evidence="2">1-1 BBBD Race 1</strain>
    </source>
</reference>
<sequence length="129" mass="14456">SGWNLILGPDIVRTELSERCGFSPRDGGESNHTHFVLTHKTNDTNSEEGDQSLEHLSTQSLSRRNGRNPPRGLLSLINSPQQGLPLIPIKGHPARPKLAREEVKVEAYIEFISLRKLNSWLSPTLTLQR</sequence>
<evidence type="ECO:0000256" key="1">
    <source>
        <dbReference type="SAM" id="MobiDB-lite"/>
    </source>
</evidence>
<gene>
    <name evidence="2" type="ORF">PTTG_30980</name>
</gene>
<dbReference type="STRING" id="630390.A0A180FWM0"/>
<reference evidence="3" key="4">
    <citation type="submission" date="2025-05" db="UniProtKB">
        <authorList>
            <consortium name="EnsemblFungi"/>
        </authorList>
    </citation>
    <scope>IDENTIFICATION</scope>
    <source>
        <strain evidence="3">isolate 1-1 / race 1 (BBBD)</strain>
    </source>
</reference>
<dbReference type="VEuPathDB" id="FungiDB:PTTG_30980"/>
<reference evidence="2" key="2">
    <citation type="submission" date="2016-05" db="EMBL/GenBank/DDBJ databases">
        <title>Comparative analysis highlights variable genome content of wheat rusts and divergence of the mating loci.</title>
        <authorList>
            <person name="Cuomo C.A."/>
            <person name="Bakkeren G."/>
            <person name="Szabo L."/>
            <person name="Khalil H."/>
            <person name="Joly D."/>
            <person name="Goldberg J."/>
            <person name="Young S."/>
            <person name="Zeng Q."/>
            <person name="Fellers J."/>
        </authorList>
    </citation>
    <scope>NUCLEOTIDE SEQUENCE [LARGE SCALE GENOMIC DNA]</scope>
    <source>
        <strain evidence="2">1-1 BBBD Race 1</strain>
    </source>
</reference>
<protein>
    <submittedName>
        <fullName evidence="2 3">Uncharacterized protein</fullName>
    </submittedName>
</protein>
<feature type="compositionally biased region" description="Polar residues" evidence="1">
    <location>
        <begin position="54"/>
        <end position="63"/>
    </location>
</feature>
<proteinExistence type="predicted"/>